<evidence type="ECO:0000256" key="5">
    <source>
        <dbReference type="ARBA" id="ARBA00023235"/>
    </source>
</evidence>
<dbReference type="InterPro" id="IPR013078">
    <property type="entry name" value="His_Pase_superF_clade-1"/>
</dbReference>
<dbReference type="PROSITE" id="PS00175">
    <property type="entry name" value="PG_MUTASE"/>
    <property type="match status" value="1"/>
</dbReference>
<keyword evidence="9" id="KW-1185">Reference proteome</keyword>
<feature type="binding site" evidence="7">
    <location>
        <begin position="13"/>
        <end position="20"/>
    </location>
    <ligand>
        <name>substrate</name>
    </ligand>
</feature>
<comment type="caution">
    <text evidence="8">The sequence shown here is derived from an EMBL/GenBank/DDBJ whole genome shotgun (WGS) entry which is preliminary data.</text>
</comment>
<evidence type="ECO:0000256" key="4">
    <source>
        <dbReference type="ARBA" id="ARBA00023152"/>
    </source>
</evidence>
<evidence type="ECO:0000256" key="1">
    <source>
        <dbReference type="ARBA" id="ARBA00006717"/>
    </source>
</evidence>
<dbReference type="InterPro" id="IPR001345">
    <property type="entry name" value="PG/BPGM_mutase_AS"/>
</dbReference>
<dbReference type="PANTHER" id="PTHR11931">
    <property type="entry name" value="PHOSPHOGLYCERATE MUTASE"/>
    <property type="match status" value="1"/>
</dbReference>
<dbReference type="EC" id="5.4.2.11" evidence="2"/>
<evidence type="ECO:0000256" key="3">
    <source>
        <dbReference type="ARBA" id="ARBA00022432"/>
    </source>
</evidence>
<evidence type="ECO:0000256" key="7">
    <source>
        <dbReference type="PIRSR" id="PIRSR613078-2"/>
    </source>
</evidence>
<gene>
    <name evidence="8" type="ORF">GTP77_24870</name>
</gene>
<reference evidence="8 9" key="1">
    <citation type="submission" date="2019-12" db="EMBL/GenBank/DDBJ databases">
        <title>Novel species isolated from a subtropical stream in China.</title>
        <authorList>
            <person name="Lu H."/>
        </authorList>
    </citation>
    <scope>NUCLEOTIDE SEQUENCE [LARGE SCALE GENOMIC DNA]</scope>
    <source>
        <strain evidence="8 9">FT127W</strain>
    </source>
</reference>
<dbReference type="AlphaFoldDB" id="A0A7X4KQ47"/>
<dbReference type="EMBL" id="WWCU01000040">
    <property type="protein sequence ID" value="MYN10555.1"/>
    <property type="molecule type" value="Genomic_DNA"/>
</dbReference>
<dbReference type="SUPFAM" id="SSF53254">
    <property type="entry name" value="Phosphoglycerate mutase-like"/>
    <property type="match status" value="1"/>
</dbReference>
<keyword evidence="4" id="KW-0324">Glycolysis</keyword>
<dbReference type="InterPro" id="IPR005952">
    <property type="entry name" value="Phosphogly_mut1"/>
</dbReference>
<dbReference type="Gene3D" id="3.40.50.1240">
    <property type="entry name" value="Phosphoglycerate mutase-like"/>
    <property type="match status" value="1"/>
</dbReference>
<keyword evidence="5" id="KW-0413">Isomerase</keyword>
<name>A0A7X4KQ47_9BURK</name>
<dbReference type="SMART" id="SM00855">
    <property type="entry name" value="PGAM"/>
    <property type="match status" value="1"/>
</dbReference>
<keyword evidence="3" id="KW-0312">Gluconeogenesis</keyword>
<feature type="active site" description="Tele-phosphohistidine intermediate" evidence="6">
    <location>
        <position position="14"/>
    </location>
</feature>
<dbReference type="InterPro" id="IPR029033">
    <property type="entry name" value="His_PPase_superfam"/>
</dbReference>
<dbReference type="Pfam" id="PF00300">
    <property type="entry name" value="His_Phos_1"/>
    <property type="match status" value="1"/>
</dbReference>
<evidence type="ECO:0000313" key="8">
    <source>
        <dbReference type="EMBL" id="MYN10555.1"/>
    </source>
</evidence>
<organism evidence="8 9">
    <name type="scientific">Pseudoduganella aquatica</name>
    <dbReference type="NCBI Taxonomy" id="2660641"/>
    <lineage>
        <taxon>Bacteria</taxon>
        <taxon>Pseudomonadati</taxon>
        <taxon>Pseudomonadota</taxon>
        <taxon>Betaproteobacteria</taxon>
        <taxon>Burkholderiales</taxon>
        <taxon>Oxalobacteraceae</taxon>
        <taxon>Telluria group</taxon>
        <taxon>Pseudoduganella</taxon>
    </lineage>
</organism>
<feature type="binding site" evidence="7">
    <location>
        <position position="79"/>
    </location>
    <ligand>
        <name>substrate</name>
    </ligand>
</feature>
<dbReference type="GO" id="GO:0004619">
    <property type="term" value="F:phosphoglycerate mutase activity"/>
    <property type="evidence" value="ECO:0007669"/>
    <property type="project" value="UniProtKB-EC"/>
</dbReference>
<feature type="active site" description="Proton donor/acceptor" evidence="6">
    <location>
        <position position="106"/>
    </location>
</feature>
<dbReference type="GO" id="GO:0006096">
    <property type="term" value="P:glycolytic process"/>
    <property type="evidence" value="ECO:0007669"/>
    <property type="project" value="UniProtKB-KW"/>
</dbReference>
<evidence type="ECO:0000256" key="2">
    <source>
        <dbReference type="ARBA" id="ARBA00012028"/>
    </source>
</evidence>
<comment type="similarity">
    <text evidence="1">Belongs to the phosphoglycerate mutase family. BPG-dependent PGAM subfamily.</text>
</comment>
<evidence type="ECO:0000256" key="6">
    <source>
        <dbReference type="PIRSR" id="PIRSR613078-1"/>
    </source>
</evidence>
<dbReference type="GO" id="GO:0006094">
    <property type="term" value="P:gluconeogenesis"/>
    <property type="evidence" value="ECO:0007669"/>
    <property type="project" value="UniProtKB-KW"/>
</dbReference>
<dbReference type="RefSeq" id="WP_161074843.1">
    <property type="nucleotide sequence ID" value="NZ_CP086370.1"/>
</dbReference>
<dbReference type="CDD" id="cd07067">
    <property type="entry name" value="HP_PGM_like"/>
    <property type="match status" value="1"/>
</dbReference>
<sequence>MEQKWPQQIWLVRHGQSAGNVAREAAEAASQFLIDIAHRDVDVPLSELGQRQSRALAAWFGALPADQQPEVVLHSPYVRASGTAAAVIEQLGRARLTVIADERLREKEFGILDRLTPLGIADKFPELAEQRRHVGKFYFRPPGGESWCDVILRLRSVLDTITREYRGERVLIVGHQVIVNCFRYLLERMDEAEILAVDRDADVPNCGVTSYLFDPAAGKHGKLVLQAANFVAPLEDSGTPVTAKPDMPAAPKS</sequence>
<evidence type="ECO:0000313" key="9">
    <source>
        <dbReference type="Proteomes" id="UP000450676"/>
    </source>
</evidence>
<proteinExistence type="inferred from homology"/>
<accession>A0A7X4KQ47</accession>
<dbReference type="Proteomes" id="UP000450676">
    <property type="component" value="Unassembled WGS sequence"/>
</dbReference>
<protein>
    <recommendedName>
        <fullName evidence="2">phosphoglycerate mutase (2,3-diphosphoglycerate-dependent)</fullName>
        <ecNumber evidence="2">5.4.2.11</ecNumber>
    </recommendedName>
</protein>